<dbReference type="EMBL" id="CP002590">
    <property type="protein sequence ID" value="AEA12644.1"/>
    <property type="molecule type" value="Genomic_DNA"/>
</dbReference>
<dbReference type="PANTHER" id="PTHR39651:SF1">
    <property type="entry name" value="HOLLIDAY JUNCTION RESOLVASE HJC"/>
    <property type="match status" value="1"/>
</dbReference>
<keyword evidence="4 11" id="KW-0227">DNA damage</keyword>
<dbReference type="GeneID" id="10360693"/>
<keyword evidence="9 11" id="KW-0234">DNA repair</keyword>
<keyword evidence="3 11" id="KW-0255">Endonuclease</keyword>
<accession>F2L0G2</accession>
<comment type="subunit">
    <text evidence="11">Homodimer.</text>
</comment>
<comment type="cofactor">
    <cofactor evidence="11">
        <name>Mg(2+)</name>
        <dbReference type="ChEBI" id="CHEBI:18420"/>
    </cofactor>
    <text evidence="11">Binds 1 Mg(2+) ion per subunit.</text>
</comment>
<dbReference type="RefSeq" id="WP_013679980.1">
    <property type="nucleotide sequence ID" value="NC_015315.1"/>
</dbReference>
<dbReference type="HAMAP" id="MF_01490">
    <property type="entry name" value="HJ_Resolv_Hjc"/>
    <property type="match status" value="1"/>
</dbReference>
<dbReference type="SUPFAM" id="SSF52980">
    <property type="entry name" value="Restriction endonuclease-like"/>
    <property type="match status" value="1"/>
</dbReference>
<dbReference type="STRING" id="999630.TUZN_1165"/>
<dbReference type="GO" id="GO:0006281">
    <property type="term" value="P:DNA repair"/>
    <property type="evidence" value="ECO:0007669"/>
    <property type="project" value="UniProtKB-UniRule"/>
</dbReference>
<evidence type="ECO:0000256" key="1">
    <source>
        <dbReference type="ARBA" id="ARBA00022722"/>
    </source>
</evidence>
<gene>
    <name evidence="11" type="primary">hjc</name>
    <name evidence="12" type="ordered locus">TUZN_1165</name>
</gene>
<dbReference type="GO" id="GO:0008821">
    <property type="term" value="F:crossover junction DNA endonuclease activity"/>
    <property type="evidence" value="ECO:0007669"/>
    <property type="project" value="UniProtKB-UniRule"/>
</dbReference>
<dbReference type="KEGG" id="tuz:TUZN_1165"/>
<dbReference type="PANTHER" id="PTHR39651">
    <property type="entry name" value="HOLLIDAY JUNCTION RESOLVASE HJC"/>
    <property type="match status" value="1"/>
</dbReference>
<name>F2L0G2_THEU7</name>
<keyword evidence="13" id="KW-1185">Reference proteome</keyword>
<comment type="catalytic activity">
    <reaction evidence="10 11">
        <text>Endonucleolytic cleavage at a junction such as a reciprocal single-stranded crossover between two homologous DNA duplexes (Holliday junction).</text>
        <dbReference type="EC" id="3.1.21.10"/>
    </reaction>
</comment>
<dbReference type="InterPro" id="IPR011335">
    <property type="entry name" value="Restrct_endonuc-II-like"/>
</dbReference>
<evidence type="ECO:0000313" key="12">
    <source>
        <dbReference type="EMBL" id="AEA12644.1"/>
    </source>
</evidence>
<feature type="binding site" evidence="11">
    <location>
        <position position="12"/>
    </location>
    <ligand>
        <name>Mg(2+)</name>
        <dbReference type="ChEBI" id="CHEBI:18420"/>
    </ligand>
</feature>
<sequence>MTSPKAKGASKERSIANLLWERGCAVLRGCSSGGGVRKRFVPDVVAICRGRVLVMELKYRAKRSAIRIEAEKVEGLLDFASRAGGKAYVLAKFGRGPWKVFEVKEPGGFSINGDMYDAAPELDHLLASIFNKQLI</sequence>
<protein>
    <recommendedName>
        <fullName evidence="11">Crossover junction endodeoxyribonuclease Hjc</fullName>
        <shortName evidence="11">Hjc</shortName>
        <ecNumber evidence="11">3.1.21.10</ecNumber>
    </recommendedName>
    <alternativeName>
        <fullName evidence="11">Holliday junction resolvase Hjc</fullName>
    </alternativeName>
</protein>
<keyword evidence="8 11" id="KW-0233">DNA recombination</keyword>
<feature type="active site" evidence="11">
    <location>
        <position position="32"/>
    </location>
</feature>
<feature type="binding site" evidence="11">
    <location>
        <position position="43"/>
    </location>
    <ligand>
        <name>Mg(2+)</name>
        <dbReference type="ChEBI" id="CHEBI:18420"/>
    </ligand>
</feature>
<keyword evidence="2 11" id="KW-0479">Metal-binding</keyword>
<dbReference type="EC" id="3.1.21.10" evidence="11"/>
<dbReference type="InterPro" id="IPR011856">
    <property type="entry name" value="tRNA_endonuc-like_dom_sf"/>
</dbReference>
<proteinExistence type="inferred from homology"/>
<evidence type="ECO:0000256" key="6">
    <source>
        <dbReference type="ARBA" id="ARBA00022842"/>
    </source>
</evidence>
<keyword evidence="1 11" id="KW-0540">Nuclease</keyword>
<comment type="similarity">
    <text evidence="11">Belongs to the Holliday junction resolvase Hjc family.</text>
</comment>
<evidence type="ECO:0000256" key="5">
    <source>
        <dbReference type="ARBA" id="ARBA00022801"/>
    </source>
</evidence>
<evidence type="ECO:0000256" key="11">
    <source>
        <dbReference type="HAMAP-Rule" id="MF_01490"/>
    </source>
</evidence>
<evidence type="ECO:0000256" key="10">
    <source>
        <dbReference type="ARBA" id="ARBA00029354"/>
    </source>
</evidence>
<evidence type="ECO:0000256" key="8">
    <source>
        <dbReference type="ARBA" id="ARBA00023172"/>
    </source>
</evidence>
<dbReference type="InterPro" id="IPR014428">
    <property type="entry name" value="Hjc_arc"/>
</dbReference>
<reference key="2">
    <citation type="submission" date="2011-03" db="EMBL/GenBank/DDBJ databases">
        <title>Complete genome sequence of the thermoacidophilic crenarchaeon Thermoproteus uzoniensis 768-20.</title>
        <authorList>
            <person name="Mardanov A.V."/>
            <person name="Gumerov V.M."/>
            <person name="Beletsky A.V."/>
            <person name="Prokofeva M.I."/>
            <person name="Bonch-Osmolovskaya E.A."/>
            <person name="Ravin N.V."/>
            <person name="Skryabin K.G."/>
        </authorList>
    </citation>
    <scope>NUCLEOTIDE SEQUENCE</scope>
    <source>
        <strain>768-20</strain>
    </source>
</reference>
<evidence type="ECO:0000256" key="4">
    <source>
        <dbReference type="ARBA" id="ARBA00022763"/>
    </source>
</evidence>
<evidence type="ECO:0000256" key="2">
    <source>
        <dbReference type="ARBA" id="ARBA00022723"/>
    </source>
</evidence>
<feature type="binding site" evidence="11">
    <location>
        <position position="56"/>
    </location>
    <ligand>
        <name>Mg(2+)</name>
        <dbReference type="ChEBI" id="CHEBI:18420"/>
    </ligand>
</feature>
<dbReference type="eggNOG" id="arCOG00919">
    <property type="taxonomic scope" value="Archaea"/>
</dbReference>
<dbReference type="InterPro" id="IPR002732">
    <property type="entry name" value="Hjc"/>
</dbReference>
<dbReference type="GO" id="GO:0003677">
    <property type="term" value="F:DNA binding"/>
    <property type="evidence" value="ECO:0007669"/>
    <property type="project" value="UniProtKB-KW"/>
</dbReference>
<keyword evidence="6 11" id="KW-0460">Magnesium</keyword>
<dbReference type="OrthoDB" id="34330at2157"/>
<organism evidence="12 13">
    <name type="scientific">Thermoproteus uzoniensis (strain 768-20)</name>
    <dbReference type="NCBI Taxonomy" id="999630"/>
    <lineage>
        <taxon>Archaea</taxon>
        <taxon>Thermoproteota</taxon>
        <taxon>Thermoprotei</taxon>
        <taxon>Thermoproteales</taxon>
        <taxon>Thermoproteaceae</taxon>
        <taxon>Thermoproteus</taxon>
    </lineage>
</organism>
<keyword evidence="7 11" id="KW-0238">DNA-binding</keyword>
<dbReference type="AlphaFoldDB" id="F2L0G2"/>
<evidence type="ECO:0000256" key="9">
    <source>
        <dbReference type="ARBA" id="ARBA00023204"/>
    </source>
</evidence>
<comment type="function">
    <text evidence="11">A structure-specific endonuclease that resolves Holliday junction (HJ) intermediates during genetic recombination. Cleaves 4-way DNA junctions introducing paired nicks in opposing strands, leaving a 5'-terminal phosphate and a 3'-terminal hydroxyl group that are subsequently ligated to produce recombinant products.</text>
</comment>
<dbReference type="HOGENOM" id="CLU_139546_1_0_2"/>
<dbReference type="Proteomes" id="UP000008138">
    <property type="component" value="Chromosome"/>
</dbReference>
<evidence type="ECO:0000256" key="7">
    <source>
        <dbReference type="ARBA" id="ARBA00023125"/>
    </source>
</evidence>
<evidence type="ECO:0000256" key="3">
    <source>
        <dbReference type="ARBA" id="ARBA00022759"/>
    </source>
</evidence>
<evidence type="ECO:0000313" key="13">
    <source>
        <dbReference type="Proteomes" id="UP000008138"/>
    </source>
</evidence>
<keyword evidence="5 11" id="KW-0378">Hydrolase</keyword>
<dbReference type="Pfam" id="PF01870">
    <property type="entry name" value="Hjc"/>
    <property type="match status" value="1"/>
</dbReference>
<reference evidence="12 13" key="1">
    <citation type="journal article" date="2011" name="J. Bacteriol.">
        <title>Complete genome sequence of the thermoacidophilic crenarchaeon Thermoproteus uzoniensis 768-20.</title>
        <authorList>
            <person name="Mardanov A.V."/>
            <person name="Gumerov V.M."/>
            <person name="Beletsky A.V."/>
            <person name="Prokofeva M.I."/>
            <person name="Bonch-Osmolovskaya E.A."/>
            <person name="Ravin N.V."/>
            <person name="Skryabin K.G."/>
        </authorList>
    </citation>
    <scope>NUCLEOTIDE SEQUENCE [LARGE SCALE GENOMIC DNA]</scope>
    <source>
        <strain evidence="12 13">768-20</strain>
    </source>
</reference>
<dbReference type="GO" id="GO:0000287">
    <property type="term" value="F:magnesium ion binding"/>
    <property type="evidence" value="ECO:0007669"/>
    <property type="project" value="UniProtKB-UniRule"/>
</dbReference>
<feature type="site" description="Transition state stabilizer" evidence="11">
    <location>
        <position position="58"/>
    </location>
</feature>
<dbReference type="Gene3D" id="3.40.1350.10">
    <property type="match status" value="1"/>
</dbReference>
<dbReference type="GO" id="GO:0006310">
    <property type="term" value="P:DNA recombination"/>
    <property type="evidence" value="ECO:0007669"/>
    <property type="project" value="UniProtKB-UniRule"/>
</dbReference>